<feature type="compositionally biased region" description="Basic and acidic residues" evidence="6">
    <location>
        <begin position="144"/>
        <end position="155"/>
    </location>
</feature>
<dbReference type="FunFam" id="3.30.160.60:FF:000125">
    <property type="entry name" value="Putative zinc finger protein 143"/>
    <property type="match status" value="1"/>
</dbReference>
<evidence type="ECO:0000313" key="9">
    <source>
        <dbReference type="Proteomes" id="UP000054771"/>
    </source>
</evidence>
<dbReference type="PANTHER" id="PTHR14003">
    <property type="entry name" value="TRANSCRIPTIONAL REPRESSOR PROTEIN YY"/>
    <property type="match status" value="1"/>
</dbReference>
<dbReference type="GO" id="GO:0000978">
    <property type="term" value="F:RNA polymerase II cis-regulatory region sequence-specific DNA binding"/>
    <property type="evidence" value="ECO:0007669"/>
    <property type="project" value="TreeGrafter"/>
</dbReference>
<dbReference type="GO" id="GO:0000981">
    <property type="term" value="F:DNA-binding transcription factor activity, RNA polymerase II-specific"/>
    <property type="evidence" value="ECO:0007669"/>
    <property type="project" value="UniProtKB-ARBA"/>
</dbReference>
<protein>
    <recommendedName>
        <fullName evidence="7">C2H2-type domain-containing protein</fullName>
    </recommendedName>
</protein>
<dbReference type="OrthoDB" id="3437960at2759"/>
<dbReference type="Pfam" id="PF00096">
    <property type="entry name" value="zf-C2H2"/>
    <property type="match status" value="3"/>
</dbReference>
<keyword evidence="9" id="KW-1185">Reference proteome</keyword>
<sequence>MVAGVTRRFACSWEHCDKSFARRADLHRHYRIHTNERPYSCIVENCKKSFIQRSSLKVHERIHTGEKPYICVHPECQKAFSDSSSFARHRRTHLRVRPHEYGTPTYKERHRRRSHLPKSRTDRETSKSSTDIFSIASATPTSSADRRAPRPEHVACPRTCASSISSVSLESWPVQNQTLTSIPVEQLPAETQNFSGADSYLPDHDFHHHQVHWQQESDCQIYARPVYGYSTSLFTWLPAAASLSWGYFR</sequence>
<dbReference type="GO" id="GO:0005667">
    <property type="term" value="C:transcription regulator complex"/>
    <property type="evidence" value="ECO:0007669"/>
    <property type="project" value="TreeGrafter"/>
</dbReference>
<feature type="domain" description="C2H2-type" evidence="7">
    <location>
        <begin position="9"/>
        <end position="38"/>
    </location>
</feature>
<dbReference type="Proteomes" id="UP000054771">
    <property type="component" value="Unassembled WGS sequence"/>
</dbReference>
<evidence type="ECO:0000313" key="8">
    <source>
        <dbReference type="EMBL" id="CEL11900.1"/>
    </source>
</evidence>
<feature type="region of interest" description="Disordered" evidence="6">
    <location>
        <begin position="87"/>
        <end position="155"/>
    </location>
</feature>
<evidence type="ECO:0000259" key="7">
    <source>
        <dbReference type="PROSITE" id="PS50157"/>
    </source>
</evidence>
<dbReference type="PROSITE" id="PS00028">
    <property type="entry name" value="ZINC_FINGER_C2H2_1"/>
    <property type="match status" value="3"/>
</dbReference>
<proteinExistence type="predicted"/>
<gene>
    <name evidence="8" type="ORF">ASPCAL14995</name>
</gene>
<evidence type="ECO:0000256" key="5">
    <source>
        <dbReference type="PROSITE-ProRule" id="PRU00042"/>
    </source>
</evidence>
<dbReference type="InterPro" id="IPR036236">
    <property type="entry name" value="Znf_C2H2_sf"/>
</dbReference>
<evidence type="ECO:0000256" key="3">
    <source>
        <dbReference type="ARBA" id="ARBA00022771"/>
    </source>
</evidence>
<evidence type="ECO:0000256" key="2">
    <source>
        <dbReference type="ARBA" id="ARBA00022737"/>
    </source>
</evidence>
<feature type="compositionally biased region" description="Basic residues" evidence="6">
    <location>
        <begin position="87"/>
        <end position="96"/>
    </location>
</feature>
<feature type="compositionally biased region" description="Polar residues" evidence="6">
    <location>
        <begin position="127"/>
        <end position="143"/>
    </location>
</feature>
<feature type="domain" description="C2H2-type" evidence="7">
    <location>
        <begin position="69"/>
        <end position="98"/>
    </location>
</feature>
<dbReference type="AlphaFoldDB" id="A0A0U5CKM2"/>
<dbReference type="EMBL" id="CDMC01000034">
    <property type="protein sequence ID" value="CEL11900.1"/>
    <property type="molecule type" value="Genomic_DNA"/>
</dbReference>
<dbReference type="STRING" id="454130.A0A0U5CKM2"/>
<dbReference type="FunFam" id="3.30.160.60:FF:000710">
    <property type="entry name" value="Zinc finger protein 768"/>
    <property type="match status" value="1"/>
</dbReference>
<dbReference type="EMBL" id="CDMC01000034">
    <property type="protein sequence ID" value="CEL11901.1"/>
    <property type="molecule type" value="Genomic_DNA"/>
</dbReference>
<dbReference type="PANTHER" id="PTHR14003:SF22">
    <property type="entry name" value="FINGER DOMAIN PROTEIN, PUTATIVE (AFU_ORTHOLOGUE AFUA_4G11480)-RELATED"/>
    <property type="match status" value="1"/>
</dbReference>
<dbReference type="FunFam" id="3.30.160.60:FF:000072">
    <property type="entry name" value="zinc finger protein 143 isoform X1"/>
    <property type="match status" value="1"/>
</dbReference>
<dbReference type="GO" id="GO:0000785">
    <property type="term" value="C:chromatin"/>
    <property type="evidence" value="ECO:0007669"/>
    <property type="project" value="TreeGrafter"/>
</dbReference>
<evidence type="ECO:0000256" key="1">
    <source>
        <dbReference type="ARBA" id="ARBA00022723"/>
    </source>
</evidence>
<dbReference type="PROSITE" id="PS50157">
    <property type="entry name" value="ZINC_FINGER_C2H2_2"/>
    <property type="match status" value="3"/>
</dbReference>
<dbReference type="Gene3D" id="3.30.160.60">
    <property type="entry name" value="Classic Zinc Finger"/>
    <property type="match status" value="3"/>
</dbReference>
<keyword evidence="4" id="KW-0862">Zinc</keyword>
<reference evidence="8" key="1">
    <citation type="submission" date="2014-12" db="EMBL/GenBank/DDBJ databases">
        <authorList>
            <person name="Jaenicke S."/>
        </authorList>
    </citation>
    <scope>NUCLEOTIDE SEQUENCE [LARGE SCALE GENOMIC DNA]</scope>
</reference>
<name>A0A0U5CKM2_ASPCI</name>
<evidence type="ECO:0000256" key="6">
    <source>
        <dbReference type="SAM" id="MobiDB-lite"/>
    </source>
</evidence>
<accession>A0A0U5CKM2</accession>
<dbReference type="SUPFAM" id="SSF57667">
    <property type="entry name" value="beta-beta-alpha zinc fingers"/>
    <property type="match status" value="2"/>
</dbReference>
<organism evidence="8 9">
    <name type="scientific">Aspergillus calidoustus</name>
    <dbReference type="NCBI Taxonomy" id="454130"/>
    <lineage>
        <taxon>Eukaryota</taxon>
        <taxon>Fungi</taxon>
        <taxon>Dikarya</taxon>
        <taxon>Ascomycota</taxon>
        <taxon>Pezizomycotina</taxon>
        <taxon>Eurotiomycetes</taxon>
        <taxon>Eurotiomycetidae</taxon>
        <taxon>Eurotiales</taxon>
        <taxon>Aspergillaceae</taxon>
        <taxon>Aspergillus</taxon>
        <taxon>Aspergillus subgen. Nidulantes</taxon>
    </lineage>
</organism>
<keyword evidence="3 5" id="KW-0863">Zinc-finger</keyword>
<feature type="domain" description="C2H2-type" evidence="7">
    <location>
        <begin position="39"/>
        <end position="68"/>
    </location>
</feature>
<dbReference type="GO" id="GO:0008270">
    <property type="term" value="F:zinc ion binding"/>
    <property type="evidence" value="ECO:0007669"/>
    <property type="project" value="UniProtKB-KW"/>
</dbReference>
<reference evidence="9" key="2">
    <citation type="journal article" date="2016" name="Genome Announc.">
        <title>Draft genome sequences of fungus Aspergillus calidoustus.</title>
        <authorList>
            <person name="Horn F."/>
            <person name="Linde J."/>
            <person name="Mattern D.J."/>
            <person name="Walther G."/>
            <person name="Guthke R."/>
            <person name="Scherlach K."/>
            <person name="Martin K."/>
            <person name="Brakhage A.A."/>
            <person name="Petzke L."/>
            <person name="Valiante V."/>
        </authorList>
    </citation>
    <scope>NUCLEOTIDE SEQUENCE [LARGE SCALE GENOMIC DNA]</scope>
    <source>
        <strain evidence="9">SF006504</strain>
    </source>
</reference>
<keyword evidence="1" id="KW-0479">Metal-binding</keyword>
<dbReference type="SMART" id="SM00355">
    <property type="entry name" value="ZnF_C2H2"/>
    <property type="match status" value="3"/>
</dbReference>
<feature type="compositionally biased region" description="Basic residues" evidence="6">
    <location>
        <begin position="108"/>
        <end position="118"/>
    </location>
</feature>
<dbReference type="InterPro" id="IPR013087">
    <property type="entry name" value="Znf_C2H2_type"/>
</dbReference>
<evidence type="ECO:0000256" key="4">
    <source>
        <dbReference type="ARBA" id="ARBA00022833"/>
    </source>
</evidence>
<keyword evidence="2" id="KW-0677">Repeat</keyword>